<evidence type="ECO:0000313" key="4">
    <source>
        <dbReference type="Proteomes" id="UP001596025"/>
    </source>
</evidence>
<gene>
    <name evidence="3" type="ORF">ACFO3M_00985</name>
</gene>
<keyword evidence="3" id="KW-0067">ATP-binding</keyword>
<comment type="caution">
    <text evidence="3">The sequence shown here is derived from an EMBL/GenBank/DDBJ whole genome shotgun (WGS) entry which is preliminary data.</text>
</comment>
<dbReference type="Pfam" id="PF13581">
    <property type="entry name" value="HATPase_c_2"/>
    <property type="match status" value="1"/>
</dbReference>
<accession>A0ABV9LDU5</accession>
<keyword evidence="1" id="KW-0418">Kinase</keyword>
<dbReference type="GO" id="GO:0005524">
    <property type="term" value="F:ATP binding"/>
    <property type="evidence" value="ECO:0007669"/>
    <property type="project" value="UniProtKB-KW"/>
</dbReference>
<keyword evidence="1" id="KW-0723">Serine/threonine-protein kinase</keyword>
<feature type="domain" description="Histidine kinase/HSP90-like ATPase" evidence="2">
    <location>
        <begin position="19"/>
        <end position="107"/>
    </location>
</feature>
<dbReference type="PANTHER" id="PTHR35526">
    <property type="entry name" value="ANTI-SIGMA-F FACTOR RSBW-RELATED"/>
    <property type="match status" value="1"/>
</dbReference>
<dbReference type="CDD" id="cd16936">
    <property type="entry name" value="HATPase_RsbW-like"/>
    <property type="match status" value="1"/>
</dbReference>
<dbReference type="EMBL" id="JBHSGR010000001">
    <property type="protein sequence ID" value="MFC4691956.1"/>
    <property type="molecule type" value="Genomic_DNA"/>
</dbReference>
<sequence length="112" mass="11994">MSRNQLQATVRTAELRDRAPVDVDELLLVYEELASNGMRHGRSPVAVCVVAASGGWLVDVTDAAVESPPVPAVDRDPVDGGLGLHLVARLCRTHGWTVDDGRKHVWACVTAA</sequence>
<dbReference type="PANTHER" id="PTHR35526:SF3">
    <property type="entry name" value="ANTI-SIGMA-F FACTOR RSBW"/>
    <property type="match status" value="1"/>
</dbReference>
<proteinExistence type="predicted"/>
<protein>
    <submittedName>
        <fullName evidence="3">ATP-binding protein</fullName>
    </submittedName>
</protein>
<keyword evidence="1" id="KW-0808">Transferase</keyword>
<evidence type="ECO:0000313" key="3">
    <source>
        <dbReference type="EMBL" id="MFC4691956.1"/>
    </source>
</evidence>
<organism evidence="3 4">
    <name type="scientific">Geodermatophilus arenarius</name>
    <dbReference type="NCBI Taxonomy" id="1137990"/>
    <lineage>
        <taxon>Bacteria</taxon>
        <taxon>Bacillati</taxon>
        <taxon>Actinomycetota</taxon>
        <taxon>Actinomycetes</taxon>
        <taxon>Geodermatophilales</taxon>
        <taxon>Geodermatophilaceae</taxon>
        <taxon>Geodermatophilus</taxon>
    </lineage>
</organism>
<dbReference type="SUPFAM" id="SSF55874">
    <property type="entry name" value="ATPase domain of HSP90 chaperone/DNA topoisomerase II/histidine kinase"/>
    <property type="match status" value="1"/>
</dbReference>
<keyword evidence="3" id="KW-0547">Nucleotide-binding</keyword>
<dbReference type="InterPro" id="IPR036890">
    <property type="entry name" value="HATPase_C_sf"/>
</dbReference>
<reference evidence="4" key="1">
    <citation type="journal article" date="2019" name="Int. J. Syst. Evol. Microbiol.">
        <title>The Global Catalogue of Microorganisms (GCM) 10K type strain sequencing project: providing services to taxonomists for standard genome sequencing and annotation.</title>
        <authorList>
            <consortium name="The Broad Institute Genomics Platform"/>
            <consortium name="The Broad Institute Genome Sequencing Center for Infectious Disease"/>
            <person name="Wu L."/>
            <person name="Ma J."/>
        </authorList>
    </citation>
    <scope>NUCLEOTIDE SEQUENCE [LARGE SCALE GENOMIC DNA]</scope>
    <source>
        <strain evidence="4">CCUG 62763</strain>
    </source>
</reference>
<dbReference type="InterPro" id="IPR050267">
    <property type="entry name" value="Anti-sigma-factor_SerPK"/>
</dbReference>
<dbReference type="Gene3D" id="3.30.565.10">
    <property type="entry name" value="Histidine kinase-like ATPase, C-terminal domain"/>
    <property type="match status" value="1"/>
</dbReference>
<dbReference type="Proteomes" id="UP001596025">
    <property type="component" value="Unassembled WGS sequence"/>
</dbReference>
<evidence type="ECO:0000256" key="1">
    <source>
        <dbReference type="ARBA" id="ARBA00022527"/>
    </source>
</evidence>
<dbReference type="InterPro" id="IPR003594">
    <property type="entry name" value="HATPase_dom"/>
</dbReference>
<name>A0ABV9LDU5_9ACTN</name>
<keyword evidence="4" id="KW-1185">Reference proteome</keyword>
<evidence type="ECO:0000259" key="2">
    <source>
        <dbReference type="Pfam" id="PF13581"/>
    </source>
</evidence>